<evidence type="ECO:0000256" key="2">
    <source>
        <dbReference type="ARBA" id="ARBA00022771"/>
    </source>
</evidence>
<evidence type="ECO:0000256" key="1">
    <source>
        <dbReference type="ARBA" id="ARBA00022723"/>
    </source>
</evidence>
<keyword evidence="8" id="KW-1185">Reference proteome</keyword>
<feature type="domain" description="RING-type" evidence="6">
    <location>
        <begin position="113"/>
        <end position="165"/>
    </location>
</feature>
<dbReference type="InterPro" id="IPR001841">
    <property type="entry name" value="Znf_RING"/>
</dbReference>
<dbReference type="SUPFAM" id="SSF57850">
    <property type="entry name" value="RING/U-box"/>
    <property type="match status" value="1"/>
</dbReference>
<protein>
    <recommendedName>
        <fullName evidence="6">RING-type domain-containing protein</fullName>
    </recommendedName>
</protein>
<gene>
    <name evidence="7" type="ORF">FB45DRAFT_869866</name>
</gene>
<evidence type="ECO:0000313" key="8">
    <source>
        <dbReference type="Proteomes" id="UP001221142"/>
    </source>
</evidence>
<feature type="region of interest" description="Disordered" evidence="5">
    <location>
        <begin position="1"/>
        <end position="49"/>
    </location>
</feature>
<proteinExistence type="predicted"/>
<dbReference type="InterPro" id="IPR013083">
    <property type="entry name" value="Znf_RING/FYVE/PHD"/>
</dbReference>
<dbReference type="InterPro" id="IPR017907">
    <property type="entry name" value="Znf_RING_CS"/>
</dbReference>
<sequence length="299" mass="34211">MPKAATSARPSTRRSSRLNNQDPTAAQAAETTSMRLRRTRTARRSTRITPSELIRREMNLELRELEVKRKSDELDERSRSLSRKEDEAATILSQIATRQSKSILDDLEEHFTCPLCFEIMAQPFSLNPGACGHSFCALCILRHFFSRLHKACGGWHESVDCPMCRSLLVITPDRVPRLDITFPFVPNRTAAAMCEAMIEKLAQSSAGSHLVVKREESEGNWPPGSEWDMEWGRKKGRSKEEEELEVANSDLACWREGGKLRAEWLKRDREGKKEMQVLLTCWTTFRSQDFVDLKQRLGV</sequence>
<dbReference type="Gene3D" id="3.30.40.10">
    <property type="entry name" value="Zinc/RING finger domain, C3HC4 (zinc finger)"/>
    <property type="match status" value="1"/>
</dbReference>
<keyword evidence="2 4" id="KW-0863">Zinc-finger</keyword>
<dbReference type="Proteomes" id="UP001221142">
    <property type="component" value="Unassembled WGS sequence"/>
</dbReference>
<dbReference type="AlphaFoldDB" id="A0AAD7BJW0"/>
<reference evidence="7" key="1">
    <citation type="submission" date="2023-03" db="EMBL/GenBank/DDBJ databases">
        <title>Massive genome expansion in bonnet fungi (Mycena s.s.) driven by repeated elements and novel gene families across ecological guilds.</title>
        <authorList>
            <consortium name="Lawrence Berkeley National Laboratory"/>
            <person name="Harder C.B."/>
            <person name="Miyauchi S."/>
            <person name="Viragh M."/>
            <person name="Kuo A."/>
            <person name="Thoen E."/>
            <person name="Andreopoulos B."/>
            <person name="Lu D."/>
            <person name="Skrede I."/>
            <person name="Drula E."/>
            <person name="Henrissat B."/>
            <person name="Morin E."/>
            <person name="Kohler A."/>
            <person name="Barry K."/>
            <person name="LaButti K."/>
            <person name="Morin E."/>
            <person name="Salamov A."/>
            <person name="Lipzen A."/>
            <person name="Mereny Z."/>
            <person name="Hegedus B."/>
            <person name="Baldrian P."/>
            <person name="Stursova M."/>
            <person name="Weitz H."/>
            <person name="Taylor A."/>
            <person name="Grigoriev I.V."/>
            <person name="Nagy L.G."/>
            <person name="Martin F."/>
            <person name="Kauserud H."/>
        </authorList>
    </citation>
    <scope>NUCLEOTIDE SEQUENCE</scope>
    <source>
        <strain evidence="7">9284</strain>
    </source>
</reference>
<keyword evidence="1" id="KW-0479">Metal-binding</keyword>
<evidence type="ECO:0000313" key="7">
    <source>
        <dbReference type="EMBL" id="KAJ7623229.1"/>
    </source>
</evidence>
<dbReference type="InterPro" id="IPR027370">
    <property type="entry name" value="Znf-RING_euk"/>
</dbReference>
<evidence type="ECO:0000256" key="3">
    <source>
        <dbReference type="ARBA" id="ARBA00022833"/>
    </source>
</evidence>
<feature type="compositionally biased region" description="Low complexity" evidence="5">
    <location>
        <begin position="1"/>
        <end position="10"/>
    </location>
</feature>
<dbReference type="PROSITE" id="PS00518">
    <property type="entry name" value="ZF_RING_1"/>
    <property type="match status" value="1"/>
</dbReference>
<accession>A0AAD7BJW0</accession>
<dbReference type="EMBL" id="JARKIF010000014">
    <property type="protein sequence ID" value="KAJ7623229.1"/>
    <property type="molecule type" value="Genomic_DNA"/>
</dbReference>
<feature type="compositionally biased region" description="Basic residues" evidence="5">
    <location>
        <begin position="35"/>
        <end position="46"/>
    </location>
</feature>
<dbReference type="PANTHER" id="PTHR23327">
    <property type="entry name" value="RING FINGER PROTEIN 127"/>
    <property type="match status" value="1"/>
</dbReference>
<keyword evidence="3" id="KW-0862">Zinc</keyword>
<evidence type="ECO:0000256" key="4">
    <source>
        <dbReference type="PROSITE-ProRule" id="PRU00175"/>
    </source>
</evidence>
<dbReference type="Pfam" id="PF13445">
    <property type="entry name" value="zf-RING_UBOX"/>
    <property type="match status" value="1"/>
</dbReference>
<evidence type="ECO:0000256" key="5">
    <source>
        <dbReference type="SAM" id="MobiDB-lite"/>
    </source>
</evidence>
<name>A0AAD7BJW0_9AGAR</name>
<organism evidence="7 8">
    <name type="scientific">Roridomyces roridus</name>
    <dbReference type="NCBI Taxonomy" id="1738132"/>
    <lineage>
        <taxon>Eukaryota</taxon>
        <taxon>Fungi</taxon>
        <taxon>Dikarya</taxon>
        <taxon>Basidiomycota</taxon>
        <taxon>Agaricomycotina</taxon>
        <taxon>Agaricomycetes</taxon>
        <taxon>Agaricomycetidae</taxon>
        <taxon>Agaricales</taxon>
        <taxon>Marasmiineae</taxon>
        <taxon>Mycenaceae</taxon>
        <taxon>Roridomyces</taxon>
    </lineage>
</organism>
<dbReference type="GO" id="GO:0008270">
    <property type="term" value="F:zinc ion binding"/>
    <property type="evidence" value="ECO:0007669"/>
    <property type="project" value="UniProtKB-KW"/>
</dbReference>
<dbReference type="PROSITE" id="PS50089">
    <property type="entry name" value="ZF_RING_2"/>
    <property type="match status" value="1"/>
</dbReference>
<comment type="caution">
    <text evidence="7">The sequence shown here is derived from an EMBL/GenBank/DDBJ whole genome shotgun (WGS) entry which is preliminary data.</text>
</comment>
<evidence type="ECO:0000259" key="6">
    <source>
        <dbReference type="PROSITE" id="PS50089"/>
    </source>
</evidence>